<accession>A0A6S7IGE9</accession>
<dbReference type="AlphaFoldDB" id="A0A6S7IGE9"/>
<evidence type="ECO:0000256" key="2">
    <source>
        <dbReference type="SAM" id="MobiDB-lite"/>
    </source>
</evidence>
<reference evidence="3" key="1">
    <citation type="submission" date="2020-04" db="EMBL/GenBank/DDBJ databases">
        <authorList>
            <person name="Alioto T."/>
            <person name="Alioto T."/>
            <person name="Gomez Garrido J."/>
        </authorList>
    </citation>
    <scope>NUCLEOTIDE SEQUENCE</scope>
    <source>
        <strain evidence="3">A484AB</strain>
    </source>
</reference>
<feature type="region of interest" description="Disordered" evidence="2">
    <location>
        <begin position="37"/>
        <end position="56"/>
    </location>
</feature>
<dbReference type="EMBL" id="CACRXK020005120">
    <property type="protein sequence ID" value="CAB4005191.1"/>
    <property type="molecule type" value="Genomic_DNA"/>
</dbReference>
<evidence type="ECO:0000313" key="4">
    <source>
        <dbReference type="Proteomes" id="UP001152795"/>
    </source>
</evidence>
<name>A0A6S7IGE9_PARCT</name>
<dbReference type="Proteomes" id="UP001152795">
    <property type="component" value="Unassembled WGS sequence"/>
</dbReference>
<feature type="coiled-coil region" evidence="1">
    <location>
        <begin position="75"/>
        <end position="116"/>
    </location>
</feature>
<feature type="compositionally biased region" description="Polar residues" evidence="2">
    <location>
        <begin position="39"/>
        <end position="50"/>
    </location>
</feature>
<proteinExistence type="predicted"/>
<gene>
    <name evidence="3" type="ORF">PACLA_8A073901</name>
</gene>
<keyword evidence="4" id="KW-1185">Reference proteome</keyword>
<evidence type="ECO:0000256" key="1">
    <source>
        <dbReference type="SAM" id="Coils"/>
    </source>
</evidence>
<comment type="caution">
    <text evidence="3">The sequence shown here is derived from an EMBL/GenBank/DDBJ whole genome shotgun (WGS) entry which is preliminary data.</text>
</comment>
<protein>
    <submittedName>
        <fullName evidence="3">Uncharacterized protein</fullName>
    </submittedName>
</protein>
<evidence type="ECO:0000313" key="3">
    <source>
        <dbReference type="EMBL" id="CAB4005191.1"/>
    </source>
</evidence>
<keyword evidence="1" id="KW-0175">Coiled coil</keyword>
<organism evidence="3 4">
    <name type="scientific">Paramuricea clavata</name>
    <name type="common">Red gorgonian</name>
    <name type="synonym">Violescent sea-whip</name>
    <dbReference type="NCBI Taxonomy" id="317549"/>
    <lineage>
        <taxon>Eukaryota</taxon>
        <taxon>Metazoa</taxon>
        <taxon>Cnidaria</taxon>
        <taxon>Anthozoa</taxon>
        <taxon>Octocorallia</taxon>
        <taxon>Malacalcyonacea</taxon>
        <taxon>Plexauridae</taxon>
        <taxon>Paramuricea</taxon>
    </lineage>
</organism>
<sequence>MQRGSVFRSTCSSTGQQRQEGTLNALNAVDDLFGYPNSPEYSESQMSPTIFNEGRPRSLNSTTVIHAALPVETARIEVQNELSSLRSEVHSLRKQMKGMAEKQDELLNLIKAMKRNSDLEYFDLNAVIL</sequence>